<dbReference type="InterPro" id="IPR021062">
    <property type="entry name" value="ArAE_1_C"/>
</dbReference>
<dbReference type="Pfam" id="PF06081">
    <property type="entry name" value="ArAE_1"/>
    <property type="match status" value="1"/>
</dbReference>
<evidence type="ECO:0000256" key="3">
    <source>
        <dbReference type="ARBA" id="ARBA00022692"/>
    </source>
</evidence>
<comment type="subcellular location">
    <subcellularLocation>
        <location evidence="1">Cell membrane</location>
        <topology evidence="1">Multi-pass membrane protein</topology>
    </subcellularLocation>
</comment>
<dbReference type="InterPro" id="IPR052984">
    <property type="entry name" value="UPF0421"/>
</dbReference>
<feature type="transmembrane region" description="Helical" evidence="6">
    <location>
        <begin position="86"/>
        <end position="104"/>
    </location>
</feature>
<dbReference type="InterPro" id="IPR010343">
    <property type="entry name" value="ArAE_1"/>
</dbReference>
<evidence type="ECO:0000256" key="5">
    <source>
        <dbReference type="ARBA" id="ARBA00023136"/>
    </source>
</evidence>
<feature type="transmembrane region" description="Helical" evidence="6">
    <location>
        <begin position="124"/>
        <end position="146"/>
    </location>
</feature>
<dbReference type="EMBL" id="SMYO01000003">
    <property type="protein sequence ID" value="TDK62953.1"/>
    <property type="molecule type" value="Genomic_DNA"/>
</dbReference>
<evidence type="ECO:0000256" key="6">
    <source>
        <dbReference type="SAM" id="Phobius"/>
    </source>
</evidence>
<accession>A0A4V3AU42</accession>
<dbReference type="InterPro" id="IPR038323">
    <property type="entry name" value="ArAE_1_C_sf"/>
</dbReference>
<evidence type="ECO:0000256" key="1">
    <source>
        <dbReference type="ARBA" id="ARBA00004651"/>
    </source>
</evidence>
<feature type="domain" description="Putative aromatic acid exporter C-terminal" evidence="7">
    <location>
        <begin position="154"/>
        <end position="317"/>
    </location>
</feature>
<gene>
    <name evidence="8" type="ORF">E2K98_05680</name>
</gene>
<organism evidence="8 9">
    <name type="scientific">Bacillus salipaludis</name>
    <dbReference type="NCBI Taxonomy" id="2547811"/>
    <lineage>
        <taxon>Bacteria</taxon>
        <taxon>Bacillati</taxon>
        <taxon>Bacillota</taxon>
        <taxon>Bacilli</taxon>
        <taxon>Bacillales</taxon>
        <taxon>Bacillaceae</taxon>
        <taxon>Bacillus</taxon>
    </lineage>
</organism>
<name>A0A4V3AU42_9BACI</name>
<evidence type="ECO:0000259" key="7">
    <source>
        <dbReference type="Pfam" id="PF11728"/>
    </source>
</evidence>
<dbReference type="PANTHER" id="PTHR40064">
    <property type="entry name" value="MEMBRANE PROTEIN-RELATED"/>
    <property type="match status" value="1"/>
</dbReference>
<reference evidence="8 9" key="1">
    <citation type="submission" date="2019-03" db="EMBL/GenBank/DDBJ databases">
        <title>Bacillus niacini sp. nov. a Nicotinate-Metabolizing Mesophile Isolated from Soil.</title>
        <authorList>
            <person name="Zhang G."/>
        </authorList>
    </citation>
    <scope>NUCLEOTIDE SEQUENCE [LARGE SCALE GENOMIC DNA]</scope>
    <source>
        <strain evidence="8 9">WN066</strain>
    </source>
</reference>
<comment type="caution">
    <text evidence="8">The sequence shown here is derived from an EMBL/GenBank/DDBJ whole genome shotgun (WGS) entry which is preliminary data.</text>
</comment>
<protein>
    <submittedName>
        <fullName evidence="8">Aromatic acid exporter family protein</fullName>
    </submittedName>
</protein>
<dbReference type="GO" id="GO:0005886">
    <property type="term" value="C:plasma membrane"/>
    <property type="evidence" value="ECO:0007669"/>
    <property type="project" value="UniProtKB-SubCell"/>
</dbReference>
<evidence type="ECO:0000313" key="9">
    <source>
        <dbReference type="Proteomes" id="UP000295132"/>
    </source>
</evidence>
<feature type="transmembrane region" description="Helical" evidence="6">
    <location>
        <begin position="20"/>
        <end position="49"/>
    </location>
</feature>
<dbReference type="Proteomes" id="UP000295132">
    <property type="component" value="Unassembled WGS sequence"/>
</dbReference>
<dbReference type="PANTHER" id="PTHR40064:SF1">
    <property type="entry name" value="MEMBRANE PROTEIN"/>
    <property type="match status" value="1"/>
</dbReference>
<keyword evidence="5 6" id="KW-0472">Membrane</keyword>
<dbReference type="AlphaFoldDB" id="A0A4V3AU42"/>
<keyword evidence="2" id="KW-1003">Cell membrane</keyword>
<proteinExistence type="predicted"/>
<keyword evidence="4 6" id="KW-1133">Transmembrane helix</keyword>
<dbReference type="Gene3D" id="1.20.120.940">
    <property type="entry name" value="Putative aromatic acid exporter, C-terminal domain"/>
    <property type="match status" value="1"/>
</dbReference>
<keyword evidence="3 6" id="KW-0812">Transmembrane</keyword>
<evidence type="ECO:0000313" key="8">
    <source>
        <dbReference type="EMBL" id="TDK62953.1"/>
    </source>
</evidence>
<dbReference type="Pfam" id="PF11728">
    <property type="entry name" value="ArAE_1_C"/>
    <property type="match status" value="1"/>
</dbReference>
<evidence type="ECO:0000256" key="2">
    <source>
        <dbReference type="ARBA" id="ARBA00022475"/>
    </source>
</evidence>
<sequence length="329" mass="38065">MNRNNWGVFMKIGLRTIKTALGAGVSIWIAELLQLQFASFAAIICILCIEKTKKQSIRSSLERFAACTLSLVLSGLVFRMLGFNPLVFSLFILILIPLLVRLRLQKGFVNSVVIVLHIFTLEKFTLPIALNELQIVIIGVGVAILLNSYMPNVEKNLKATQSAIEEKFKKILFEYGAYLEKGDQGWDGKELLELEENLNEGKRLAIQYDENQLLSDKKGYFYYFDMREKQFVILSRMLPIVSSLDEDVVQRHVFSEFLYDISADVKSENTAYKHLQKLESQHQKMKELELPKSRIEFETRASVFHLMNEMEYYLKTKINYYDEKQIDVS</sequence>
<evidence type="ECO:0000256" key="4">
    <source>
        <dbReference type="ARBA" id="ARBA00022989"/>
    </source>
</evidence>